<reference evidence="6 7" key="1">
    <citation type="submission" date="2018-03" db="EMBL/GenBank/DDBJ databases">
        <title>Genomic Encyclopedia of Type Strains, Phase III (KMG-III): the genomes of soil and plant-associated and newly described type strains.</title>
        <authorList>
            <person name="Whitman W."/>
        </authorList>
    </citation>
    <scope>NUCLEOTIDE SEQUENCE [LARGE SCALE GENOMIC DNA]</scope>
    <source>
        <strain evidence="6 7">CGMCC 1.12700</strain>
    </source>
</reference>
<evidence type="ECO:0000259" key="4">
    <source>
        <dbReference type="PROSITE" id="PS50043"/>
    </source>
</evidence>
<dbReference type="Pfam" id="PF00196">
    <property type="entry name" value="GerE"/>
    <property type="match status" value="1"/>
</dbReference>
<dbReference type="PRINTS" id="PR00038">
    <property type="entry name" value="HTHLUXR"/>
</dbReference>
<dbReference type="SMART" id="SM00448">
    <property type="entry name" value="REC"/>
    <property type="match status" value="1"/>
</dbReference>
<gene>
    <name evidence="6" type="ORF">B0I18_10338</name>
</gene>
<dbReference type="AlphaFoldDB" id="A0A2P8D5H9"/>
<evidence type="ECO:0000256" key="1">
    <source>
        <dbReference type="ARBA" id="ARBA00022553"/>
    </source>
</evidence>
<name>A0A2P8D5H9_9BACT</name>
<dbReference type="InterPro" id="IPR011006">
    <property type="entry name" value="CheY-like_superfamily"/>
</dbReference>
<proteinExistence type="predicted"/>
<feature type="modified residue" description="4-aspartylphosphate" evidence="3">
    <location>
        <position position="60"/>
    </location>
</feature>
<comment type="caution">
    <text evidence="6">The sequence shown here is derived from an EMBL/GenBank/DDBJ whole genome shotgun (WGS) entry which is preliminary data.</text>
</comment>
<dbReference type="SUPFAM" id="SSF52172">
    <property type="entry name" value="CheY-like"/>
    <property type="match status" value="1"/>
</dbReference>
<dbReference type="PROSITE" id="PS50110">
    <property type="entry name" value="RESPONSE_REGULATORY"/>
    <property type="match status" value="1"/>
</dbReference>
<sequence>MTTEKKITVAIIEDVEDIRVNLKEYLEAQEDISAVMAAASMEEFFEKGSMVSPPDVVLSDIGLPGMNGIEGIKNIRSLFPDTDIIMLTVFSDSDKIFQSICAGATGYALKGTPMPEIHKAIMEIKAGGSYMSPSIARKVMDFFVPEKKFRSDGLTPKEKQIVEALTEGLSYKLIAAKLNLSMDTVRFHIKNTYRKLQVNSKAEVISKAYRGEI</sequence>
<dbReference type="SMART" id="SM00421">
    <property type="entry name" value="HTH_LUXR"/>
    <property type="match status" value="1"/>
</dbReference>
<dbReference type="PROSITE" id="PS00622">
    <property type="entry name" value="HTH_LUXR_1"/>
    <property type="match status" value="1"/>
</dbReference>
<accession>A0A2P8D5H9</accession>
<evidence type="ECO:0000256" key="3">
    <source>
        <dbReference type="PROSITE-ProRule" id="PRU00169"/>
    </source>
</evidence>
<protein>
    <submittedName>
        <fullName evidence="6">LuxR family two component transcriptional regulator</fullName>
    </submittedName>
</protein>
<dbReference type="GO" id="GO:0000160">
    <property type="term" value="P:phosphorelay signal transduction system"/>
    <property type="evidence" value="ECO:0007669"/>
    <property type="project" value="InterPro"/>
</dbReference>
<dbReference type="RefSeq" id="WP_106522654.1">
    <property type="nucleotide sequence ID" value="NZ_PYGD01000003.1"/>
</dbReference>
<dbReference type="PROSITE" id="PS50043">
    <property type="entry name" value="HTH_LUXR_2"/>
    <property type="match status" value="1"/>
</dbReference>
<dbReference type="CDD" id="cd17535">
    <property type="entry name" value="REC_NarL-like"/>
    <property type="match status" value="1"/>
</dbReference>
<organism evidence="6 7">
    <name type="scientific">Taibaiella chishuiensis</name>
    <dbReference type="NCBI Taxonomy" id="1434707"/>
    <lineage>
        <taxon>Bacteria</taxon>
        <taxon>Pseudomonadati</taxon>
        <taxon>Bacteroidota</taxon>
        <taxon>Chitinophagia</taxon>
        <taxon>Chitinophagales</taxon>
        <taxon>Chitinophagaceae</taxon>
        <taxon>Taibaiella</taxon>
    </lineage>
</organism>
<dbReference type="Pfam" id="PF00072">
    <property type="entry name" value="Response_reg"/>
    <property type="match status" value="1"/>
</dbReference>
<dbReference type="InterPro" id="IPR001789">
    <property type="entry name" value="Sig_transdc_resp-reg_receiver"/>
</dbReference>
<feature type="domain" description="Response regulatory" evidence="5">
    <location>
        <begin position="8"/>
        <end position="125"/>
    </location>
</feature>
<dbReference type="PANTHER" id="PTHR43214:SF43">
    <property type="entry name" value="TWO-COMPONENT RESPONSE REGULATOR"/>
    <property type="match status" value="1"/>
</dbReference>
<dbReference type="GO" id="GO:0006355">
    <property type="term" value="P:regulation of DNA-templated transcription"/>
    <property type="evidence" value="ECO:0007669"/>
    <property type="project" value="InterPro"/>
</dbReference>
<evidence type="ECO:0000313" key="7">
    <source>
        <dbReference type="Proteomes" id="UP000240572"/>
    </source>
</evidence>
<dbReference type="InterPro" id="IPR058245">
    <property type="entry name" value="NreC/VraR/RcsB-like_REC"/>
</dbReference>
<dbReference type="InterPro" id="IPR016032">
    <property type="entry name" value="Sig_transdc_resp-reg_C-effctor"/>
</dbReference>
<dbReference type="Proteomes" id="UP000240572">
    <property type="component" value="Unassembled WGS sequence"/>
</dbReference>
<dbReference type="SUPFAM" id="SSF46894">
    <property type="entry name" value="C-terminal effector domain of the bipartite response regulators"/>
    <property type="match status" value="1"/>
</dbReference>
<dbReference type="InterPro" id="IPR039420">
    <property type="entry name" value="WalR-like"/>
</dbReference>
<dbReference type="Gene3D" id="3.40.50.2300">
    <property type="match status" value="1"/>
</dbReference>
<evidence type="ECO:0000256" key="2">
    <source>
        <dbReference type="ARBA" id="ARBA00023125"/>
    </source>
</evidence>
<evidence type="ECO:0000259" key="5">
    <source>
        <dbReference type="PROSITE" id="PS50110"/>
    </source>
</evidence>
<dbReference type="CDD" id="cd06170">
    <property type="entry name" value="LuxR_C_like"/>
    <property type="match status" value="1"/>
</dbReference>
<keyword evidence="7" id="KW-1185">Reference proteome</keyword>
<dbReference type="GO" id="GO:0003677">
    <property type="term" value="F:DNA binding"/>
    <property type="evidence" value="ECO:0007669"/>
    <property type="project" value="UniProtKB-KW"/>
</dbReference>
<dbReference type="InterPro" id="IPR000792">
    <property type="entry name" value="Tscrpt_reg_LuxR_C"/>
</dbReference>
<feature type="domain" description="HTH luxR-type" evidence="4">
    <location>
        <begin position="147"/>
        <end position="212"/>
    </location>
</feature>
<keyword evidence="2" id="KW-0238">DNA-binding</keyword>
<dbReference type="OrthoDB" id="9797341at2"/>
<evidence type="ECO:0000313" key="6">
    <source>
        <dbReference type="EMBL" id="PSK92461.1"/>
    </source>
</evidence>
<keyword evidence="1 3" id="KW-0597">Phosphoprotein</keyword>
<dbReference type="EMBL" id="PYGD01000003">
    <property type="protein sequence ID" value="PSK92461.1"/>
    <property type="molecule type" value="Genomic_DNA"/>
</dbReference>
<dbReference type="PANTHER" id="PTHR43214">
    <property type="entry name" value="TWO-COMPONENT RESPONSE REGULATOR"/>
    <property type="match status" value="1"/>
</dbReference>